<dbReference type="InterPro" id="IPR029132">
    <property type="entry name" value="CBAH/NAAA_C"/>
</dbReference>
<evidence type="ECO:0000313" key="5">
    <source>
        <dbReference type="EMBL" id="PWB95757.1"/>
    </source>
</evidence>
<evidence type="ECO:0000259" key="4">
    <source>
        <dbReference type="Pfam" id="PF02275"/>
    </source>
</evidence>
<keyword evidence="6" id="KW-1185">Reference proteome</keyword>
<dbReference type="InterPro" id="IPR052193">
    <property type="entry name" value="Peptidase_C59"/>
</dbReference>
<dbReference type="PANTHER" id="PTHR35527">
    <property type="entry name" value="CHOLOYLGLYCINE HYDROLASE"/>
    <property type="match status" value="1"/>
</dbReference>
<dbReference type="PANTHER" id="PTHR35527:SF2">
    <property type="entry name" value="HYDROLASE"/>
    <property type="match status" value="1"/>
</dbReference>
<proteinExistence type="inferred from homology"/>
<feature type="signal peptide" evidence="3">
    <location>
        <begin position="1"/>
        <end position="29"/>
    </location>
</feature>
<keyword evidence="3" id="KW-0732">Signal</keyword>
<evidence type="ECO:0000256" key="1">
    <source>
        <dbReference type="ARBA" id="ARBA00006625"/>
    </source>
</evidence>
<accession>A0A2U1SVW2</accession>
<dbReference type="OrthoDB" id="1265391at2"/>
<name>A0A2U1SVW2_METSR</name>
<protein>
    <submittedName>
        <fullName evidence="5">Choloylglycine hydrolase</fullName>
    </submittedName>
</protein>
<organism evidence="5 6">
    <name type="scientific">Methylosinus sporium</name>
    <dbReference type="NCBI Taxonomy" id="428"/>
    <lineage>
        <taxon>Bacteria</taxon>
        <taxon>Pseudomonadati</taxon>
        <taxon>Pseudomonadota</taxon>
        <taxon>Alphaproteobacteria</taxon>
        <taxon>Hyphomicrobiales</taxon>
        <taxon>Methylocystaceae</taxon>
        <taxon>Methylosinus</taxon>
    </lineage>
</organism>
<evidence type="ECO:0000256" key="2">
    <source>
        <dbReference type="ARBA" id="ARBA00022801"/>
    </source>
</evidence>
<feature type="chain" id="PRO_5015464261" evidence="3">
    <location>
        <begin position="30"/>
        <end position="367"/>
    </location>
</feature>
<comment type="caution">
    <text evidence="5">The sequence shown here is derived from an EMBL/GenBank/DDBJ whole genome shotgun (WGS) entry which is preliminary data.</text>
</comment>
<dbReference type="EMBL" id="PUIV01000001">
    <property type="protein sequence ID" value="PWB95757.1"/>
    <property type="molecule type" value="Genomic_DNA"/>
</dbReference>
<gene>
    <name evidence="5" type="ORF">C5689_01240</name>
</gene>
<evidence type="ECO:0000256" key="3">
    <source>
        <dbReference type="SAM" id="SignalP"/>
    </source>
</evidence>
<reference evidence="5 6" key="1">
    <citation type="journal article" date="2018" name="Appl. Microbiol. Biotechnol.">
        <title>Co-cultivation of the strictly anaerobic methanogen Methanosarcina barkeri with aerobic methanotrophs in an oxygen-limited membrane bioreactor.</title>
        <authorList>
            <person name="In 't Zandt M.H."/>
            <person name="van den Bosch T.J.M."/>
            <person name="Rijkers R."/>
            <person name="van Kessel M.A.H.J."/>
            <person name="Jetten M.S.M."/>
            <person name="Welte C.U."/>
        </authorList>
    </citation>
    <scope>NUCLEOTIDE SEQUENCE [LARGE SCALE GENOMIC DNA]</scope>
    <source>
        <strain evidence="5 6">DSM 17706</strain>
    </source>
</reference>
<dbReference type="InterPro" id="IPR029055">
    <property type="entry name" value="Ntn_hydrolases_N"/>
</dbReference>
<dbReference type="Proteomes" id="UP000245137">
    <property type="component" value="Unassembled WGS sequence"/>
</dbReference>
<dbReference type="Gene3D" id="3.60.60.10">
    <property type="entry name" value="Penicillin V Acylase, Chain A"/>
    <property type="match status" value="1"/>
</dbReference>
<dbReference type="Pfam" id="PF02275">
    <property type="entry name" value="CBAH"/>
    <property type="match status" value="1"/>
</dbReference>
<dbReference type="SUPFAM" id="SSF56235">
    <property type="entry name" value="N-terminal nucleophile aminohydrolases (Ntn hydrolases)"/>
    <property type="match status" value="1"/>
</dbReference>
<feature type="domain" description="Choloylglycine hydrolase/NAAA C-terminal" evidence="4">
    <location>
        <begin position="30"/>
        <end position="346"/>
    </location>
</feature>
<evidence type="ECO:0000313" key="6">
    <source>
        <dbReference type="Proteomes" id="UP000245137"/>
    </source>
</evidence>
<comment type="similarity">
    <text evidence="1">Belongs to the peptidase C59 family.</text>
</comment>
<sequence>MAATKFRNALERLATLPLVLALSLAPARACTSFLLRAADGSAVYGRTLEFGFPLESEAIVIPRHHAARASGPEGKQTWGWKSRYAIAGLNAFGLPVVVDGMNEKGLAGGILYFPGFASYADSKTADPGHALAPWDFLTWALGNFASVAELREALDTIAIVDVVQPTLGIVPPFHYTLHDAGGASLVVEPSGGKLKIYENPLGVVTNAPSFDWHLTNLRNYVKLSPVDAPSLKIGDESFAPLGAGSGLLGVPGDPTPPSRFVRAVGLVLSAEPQKDVAGEVRLAEHILNNFDIPMGLVRVSPKETSRFEYTQWSSIADLSGRVYYVKSYDNQALRSIDLTKLELEGRSVRAAPLRPSLRAAPVEFPKR</sequence>
<dbReference type="AlphaFoldDB" id="A0A2U1SVW2"/>
<dbReference type="RefSeq" id="WP_108915433.1">
    <property type="nucleotide sequence ID" value="NZ_BGJY01000001.1"/>
</dbReference>
<dbReference type="CDD" id="cd00542">
    <property type="entry name" value="Ntn_PVA"/>
    <property type="match status" value="1"/>
</dbReference>
<keyword evidence="2 5" id="KW-0378">Hydrolase</keyword>
<dbReference type="GO" id="GO:0016787">
    <property type="term" value="F:hydrolase activity"/>
    <property type="evidence" value="ECO:0007669"/>
    <property type="project" value="UniProtKB-KW"/>
</dbReference>